<comment type="caution">
    <text evidence="1">The sequence shown here is derived from an EMBL/GenBank/DDBJ whole genome shotgun (WGS) entry which is preliminary data.</text>
</comment>
<name>A0A0W8F6U6_9ZZZZ</name>
<sequence length="77" mass="8873">MEPRILKVGEKVTGRYSGMELGESRKFFRVKLGEEEFYLPKDVGNSLLKSHQMGNQLFTIQRQLDVYEIKPLIGALD</sequence>
<organism evidence="1">
    <name type="scientific">hydrocarbon metagenome</name>
    <dbReference type="NCBI Taxonomy" id="938273"/>
    <lineage>
        <taxon>unclassified sequences</taxon>
        <taxon>metagenomes</taxon>
        <taxon>ecological metagenomes</taxon>
    </lineage>
</organism>
<dbReference type="AlphaFoldDB" id="A0A0W8F6U6"/>
<gene>
    <name evidence="1" type="ORF">ASZ90_013748</name>
</gene>
<protein>
    <submittedName>
        <fullName evidence="1">Uncharacterized protein</fullName>
    </submittedName>
</protein>
<evidence type="ECO:0000313" key="1">
    <source>
        <dbReference type="EMBL" id="KUG16589.1"/>
    </source>
</evidence>
<accession>A0A0W8F6U6</accession>
<proteinExistence type="predicted"/>
<dbReference type="EMBL" id="LNQE01001488">
    <property type="protein sequence ID" value="KUG16589.1"/>
    <property type="molecule type" value="Genomic_DNA"/>
</dbReference>
<reference evidence="1" key="1">
    <citation type="journal article" date="2015" name="Proc. Natl. Acad. Sci. U.S.A.">
        <title>Networks of energetic and metabolic interactions define dynamics in microbial communities.</title>
        <authorList>
            <person name="Embree M."/>
            <person name="Liu J.K."/>
            <person name="Al-Bassam M.M."/>
            <person name="Zengler K."/>
        </authorList>
    </citation>
    <scope>NUCLEOTIDE SEQUENCE</scope>
</reference>